<organism evidence="1 2">
    <name type="scientific">Phaeodactylibacter xiamenensis</name>
    <dbReference type="NCBI Taxonomy" id="1524460"/>
    <lineage>
        <taxon>Bacteria</taxon>
        <taxon>Pseudomonadati</taxon>
        <taxon>Bacteroidota</taxon>
        <taxon>Saprospiria</taxon>
        <taxon>Saprospirales</taxon>
        <taxon>Haliscomenobacteraceae</taxon>
        <taxon>Phaeodactylibacter</taxon>
    </lineage>
</organism>
<sequence length="106" mass="12337">MHTWNTIKTVSTNKLDRAIEVLETLERPVSSRILEYLRKNGKSKLMDIALHTQYNTEILETQLEKLCLSKAVHRHDDILGCHYTINARQLFQTRKSVQALAALYKE</sequence>
<dbReference type="RefSeq" id="WP_044220563.1">
    <property type="nucleotide sequence ID" value="NZ_CAKZLC010000290.1"/>
</dbReference>
<dbReference type="AlphaFoldDB" id="A0A098S6F1"/>
<accession>A0A098S6F1</accession>
<dbReference type="Proteomes" id="UP000029736">
    <property type="component" value="Unassembled WGS sequence"/>
</dbReference>
<evidence type="ECO:0000313" key="1">
    <source>
        <dbReference type="EMBL" id="KGE87924.1"/>
    </source>
</evidence>
<gene>
    <name evidence="1" type="ORF">IX84_12420</name>
</gene>
<dbReference type="Gene3D" id="1.10.10.10">
    <property type="entry name" value="Winged helix-like DNA-binding domain superfamily/Winged helix DNA-binding domain"/>
    <property type="match status" value="1"/>
</dbReference>
<name>A0A098S6F1_9BACT</name>
<dbReference type="InterPro" id="IPR036388">
    <property type="entry name" value="WH-like_DNA-bd_sf"/>
</dbReference>
<proteinExistence type="predicted"/>
<protein>
    <recommendedName>
        <fullName evidence="3">HTH arsR-type domain-containing protein</fullName>
    </recommendedName>
</protein>
<comment type="caution">
    <text evidence="1">The sequence shown here is derived from an EMBL/GenBank/DDBJ whole genome shotgun (WGS) entry which is preliminary data.</text>
</comment>
<evidence type="ECO:0008006" key="3">
    <source>
        <dbReference type="Google" id="ProtNLM"/>
    </source>
</evidence>
<dbReference type="OrthoDB" id="9858487at2"/>
<evidence type="ECO:0000313" key="2">
    <source>
        <dbReference type="Proteomes" id="UP000029736"/>
    </source>
</evidence>
<dbReference type="EMBL" id="JPOS01000029">
    <property type="protein sequence ID" value="KGE87924.1"/>
    <property type="molecule type" value="Genomic_DNA"/>
</dbReference>
<reference evidence="1 2" key="1">
    <citation type="journal article" date="2014" name="Int. J. Syst. Evol. Microbiol.">
        <title>Phaeodactylibacter xiamenensis gen. nov., sp. nov., a member of the family Saprospiraceae isolated from the marine alga Phaeodactylum tricornutum.</title>
        <authorList>
            <person name="Chen Z.Jr."/>
            <person name="Lei X."/>
            <person name="Lai Q."/>
            <person name="Li Y."/>
            <person name="Zhang B."/>
            <person name="Zhang J."/>
            <person name="Zhang H."/>
            <person name="Yang L."/>
            <person name="Zheng W."/>
            <person name="Tian Y."/>
            <person name="Yu Z."/>
            <person name="Xu H.Jr."/>
            <person name="Zheng T."/>
        </authorList>
    </citation>
    <scope>NUCLEOTIDE SEQUENCE [LARGE SCALE GENOMIC DNA]</scope>
    <source>
        <strain evidence="1 2">KD52</strain>
    </source>
</reference>
<keyword evidence="2" id="KW-1185">Reference proteome</keyword>